<comment type="caution">
    <text evidence="2">The sequence shown here is derived from an EMBL/GenBank/DDBJ whole genome shotgun (WGS) entry which is preliminary data.</text>
</comment>
<dbReference type="InterPro" id="IPR001138">
    <property type="entry name" value="Zn2Cys6_DnaBD"/>
</dbReference>
<dbReference type="Gene3D" id="4.10.240.10">
    <property type="entry name" value="Zn(2)-C6 fungal-type DNA-binding domain"/>
    <property type="match status" value="1"/>
</dbReference>
<evidence type="ECO:0000259" key="1">
    <source>
        <dbReference type="PROSITE" id="PS50048"/>
    </source>
</evidence>
<dbReference type="InterPro" id="IPR036864">
    <property type="entry name" value="Zn2-C6_fun-type_DNA-bd_sf"/>
</dbReference>
<dbReference type="SMART" id="SM00066">
    <property type="entry name" value="GAL4"/>
    <property type="match status" value="1"/>
</dbReference>
<evidence type="ECO:0000313" key="3">
    <source>
        <dbReference type="Proteomes" id="UP001431209"/>
    </source>
</evidence>
<dbReference type="CDD" id="cd00067">
    <property type="entry name" value="GAL4"/>
    <property type="match status" value="1"/>
</dbReference>
<protein>
    <recommendedName>
        <fullName evidence="1">Zn(2)-C6 fungal-type domain-containing protein</fullName>
    </recommendedName>
</protein>
<keyword evidence="3" id="KW-1185">Reference proteome</keyword>
<dbReference type="EMBL" id="JAOPGA020001130">
    <property type="protein sequence ID" value="KAL0485361.1"/>
    <property type="molecule type" value="Genomic_DNA"/>
</dbReference>
<sequence>MCNMDEMTFNSNLSGVLLSKQSCSNCRRQHKKCDRLLPACGLCTKRKKLCLYEDQNKKKIRQEPDKNFVSPDMNLDQEGSSMTSTILTMLKFNMPVMSKDRVREVVKMVEKEEEDSRGDTTVVSEVPREEFALVCCAYAISTKYNNEAEKSKVYFEKARTLIAPQLDYLVESYVTVACCCFLGTYCALEAEIVRADFYCNLVKMFIDYHSKQRIRDKRLNFVEHDYRSLKALIEQESDLEIMLKKYIERCFTLRDFYGKAPMDEHYQLKDKSSDIWLPQSDVEKIYTDLRNNSNQQFPLNVERLEKFSKILTTIFGGSEPNLPCVTRRWAICTLVLHGAQLQYFQKIGDHKSARREADNITTVILNKKIIFKMVGVLIIAAANIHLEDFASGLEDRGVLIQILQDDYTAVKNISDSSNLWKVRLNNIKTSLEETIWEYTNHQNQLCNQLYATTTSIQQEHQQEEYDIFTCEGCLPTEENRSEGQCLNECEFQELLRTILD</sequence>
<gene>
    <name evidence="2" type="ORF">AKO1_002983</name>
</gene>
<dbReference type="GO" id="GO:0000981">
    <property type="term" value="F:DNA-binding transcription factor activity, RNA polymerase II-specific"/>
    <property type="evidence" value="ECO:0007669"/>
    <property type="project" value="InterPro"/>
</dbReference>
<organism evidence="2 3">
    <name type="scientific">Acrasis kona</name>
    <dbReference type="NCBI Taxonomy" id="1008807"/>
    <lineage>
        <taxon>Eukaryota</taxon>
        <taxon>Discoba</taxon>
        <taxon>Heterolobosea</taxon>
        <taxon>Tetramitia</taxon>
        <taxon>Eutetramitia</taxon>
        <taxon>Acrasidae</taxon>
        <taxon>Acrasis</taxon>
    </lineage>
</organism>
<dbReference type="Proteomes" id="UP001431209">
    <property type="component" value="Unassembled WGS sequence"/>
</dbReference>
<dbReference type="Pfam" id="PF00172">
    <property type="entry name" value="Zn_clus"/>
    <property type="match status" value="1"/>
</dbReference>
<dbReference type="PROSITE" id="PS00463">
    <property type="entry name" value="ZN2_CY6_FUNGAL_1"/>
    <property type="match status" value="1"/>
</dbReference>
<proteinExistence type="predicted"/>
<dbReference type="GO" id="GO:0008270">
    <property type="term" value="F:zinc ion binding"/>
    <property type="evidence" value="ECO:0007669"/>
    <property type="project" value="InterPro"/>
</dbReference>
<name>A0AAW2Z9H5_9EUKA</name>
<evidence type="ECO:0000313" key="2">
    <source>
        <dbReference type="EMBL" id="KAL0485361.1"/>
    </source>
</evidence>
<accession>A0AAW2Z9H5</accession>
<dbReference type="SUPFAM" id="SSF57701">
    <property type="entry name" value="Zn2/Cys6 DNA-binding domain"/>
    <property type="match status" value="1"/>
</dbReference>
<dbReference type="AlphaFoldDB" id="A0AAW2Z9H5"/>
<feature type="domain" description="Zn(2)-C6 fungal-type" evidence="1">
    <location>
        <begin position="22"/>
        <end position="52"/>
    </location>
</feature>
<reference evidence="2 3" key="1">
    <citation type="submission" date="2024-03" db="EMBL/GenBank/DDBJ databases">
        <title>The Acrasis kona genome and developmental transcriptomes reveal deep origins of eukaryotic multicellular pathways.</title>
        <authorList>
            <person name="Sheikh S."/>
            <person name="Fu C.-J."/>
            <person name="Brown M.W."/>
            <person name="Baldauf S.L."/>
        </authorList>
    </citation>
    <scope>NUCLEOTIDE SEQUENCE [LARGE SCALE GENOMIC DNA]</scope>
    <source>
        <strain evidence="2 3">ATCC MYA-3509</strain>
    </source>
</reference>
<dbReference type="PROSITE" id="PS50048">
    <property type="entry name" value="ZN2_CY6_FUNGAL_2"/>
    <property type="match status" value="1"/>
</dbReference>